<dbReference type="AlphaFoldDB" id="A0A4Y4B3V8"/>
<dbReference type="InterPro" id="IPR039261">
    <property type="entry name" value="FNR_nucleotide-bd"/>
</dbReference>
<protein>
    <submittedName>
        <fullName evidence="2">Siderophore-interacting protein</fullName>
    </submittedName>
</protein>
<dbReference type="RefSeq" id="WP_141385686.1">
    <property type="nucleotide sequence ID" value="NZ_BJNQ01000001.1"/>
</dbReference>
<organism evidence="2 3">
    <name type="scientific">Microbacterium maritypicum</name>
    <name type="common">Microbacterium liquefaciens</name>
    <dbReference type="NCBI Taxonomy" id="33918"/>
    <lineage>
        <taxon>Bacteria</taxon>
        <taxon>Bacillati</taxon>
        <taxon>Actinomycetota</taxon>
        <taxon>Actinomycetes</taxon>
        <taxon>Micrococcales</taxon>
        <taxon>Microbacteriaceae</taxon>
        <taxon>Microbacterium</taxon>
    </lineage>
</organism>
<dbReference type="Gene3D" id="2.40.30.10">
    <property type="entry name" value="Translation factors"/>
    <property type="match status" value="1"/>
</dbReference>
<dbReference type="InterPro" id="IPR017927">
    <property type="entry name" value="FAD-bd_FR_type"/>
</dbReference>
<dbReference type="Pfam" id="PF04954">
    <property type="entry name" value="SIP"/>
    <property type="match status" value="1"/>
</dbReference>
<dbReference type="Gene3D" id="3.40.50.80">
    <property type="entry name" value="Nucleotide-binding domain of ferredoxin-NADP reductase (FNR) module"/>
    <property type="match status" value="1"/>
</dbReference>
<dbReference type="Proteomes" id="UP000317410">
    <property type="component" value="Unassembled WGS sequence"/>
</dbReference>
<dbReference type="CDD" id="cd06193">
    <property type="entry name" value="siderophore_interacting"/>
    <property type="match status" value="1"/>
</dbReference>
<dbReference type="PANTHER" id="PTHR30157:SF0">
    <property type="entry name" value="NADPH-DEPENDENT FERRIC-CHELATE REDUCTASE"/>
    <property type="match status" value="1"/>
</dbReference>
<accession>A0A4Y4B3V8</accession>
<dbReference type="SUPFAM" id="SSF63380">
    <property type="entry name" value="Riboflavin synthase domain-like"/>
    <property type="match status" value="1"/>
</dbReference>
<comment type="caution">
    <text evidence="2">The sequence shown here is derived from an EMBL/GenBank/DDBJ whole genome shotgun (WGS) entry which is preliminary data.</text>
</comment>
<dbReference type="PROSITE" id="PS51384">
    <property type="entry name" value="FAD_FR"/>
    <property type="match status" value="1"/>
</dbReference>
<dbReference type="EMBL" id="BJNQ01000001">
    <property type="protein sequence ID" value="GEC74122.1"/>
    <property type="molecule type" value="Genomic_DNA"/>
</dbReference>
<name>A0A4Y4B3V8_MICMQ</name>
<dbReference type="InterPro" id="IPR017938">
    <property type="entry name" value="Riboflavin_synthase-like_b-brl"/>
</dbReference>
<reference evidence="2 3" key="1">
    <citation type="submission" date="2019-06" db="EMBL/GenBank/DDBJ databases">
        <title>Whole genome shotgun sequence of Microbacterium liquefaciens NBRC 15037.</title>
        <authorList>
            <person name="Hosoyama A."/>
            <person name="Uohara A."/>
            <person name="Ohji S."/>
            <person name="Ichikawa N."/>
        </authorList>
    </citation>
    <scope>NUCLEOTIDE SEQUENCE [LARGE SCALE GENOMIC DNA]</scope>
    <source>
        <strain evidence="2 3">NBRC 15037</strain>
    </source>
</reference>
<proteinExistence type="predicted"/>
<dbReference type="InterPro" id="IPR007037">
    <property type="entry name" value="SIP_rossman_dom"/>
</dbReference>
<dbReference type="InterPro" id="IPR039374">
    <property type="entry name" value="SIP_fam"/>
</dbReference>
<dbReference type="Pfam" id="PF08021">
    <property type="entry name" value="FAD_binding_9"/>
    <property type="match status" value="1"/>
</dbReference>
<feature type="domain" description="FAD-binding FR-type" evidence="1">
    <location>
        <begin position="16"/>
        <end position="138"/>
    </location>
</feature>
<dbReference type="GO" id="GO:0016491">
    <property type="term" value="F:oxidoreductase activity"/>
    <property type="evidence" value="ECO:0007669"/>
    <property type="project" value="InterPro"/>
</dbReference>
<sequence>MTAVAPAPVEYVDFPVRIREVEVVRTTRLSDTMIRLTFGGSGAEGFESAIFDEHVKLIFPEPDTGELRLPRPDGDELIWPRPIPTSREYTIRAHRPDLREIDIDFVVHASGLASDWARDARPGDRVHVAGPPGGYRVSDDYDFYVLVADETALPAVARWLEESPRSRTGAVVIEVEGPGSEQPLETPEGVSVTWLHGGGAATDNLIRGALAVDIPDGARVFVWLAGEAGAIKPLRRWVRDDLGLTKHHSSITGYWKRGIADTHEHLDDDDDDEDEDDED</sequence>
<dbReference type="InterPro" id="IPR013113">
    <property type="entry name" value="SIP_FAD-bd"/>
</dbReference>
<evidence type="ECO:0000259" key="1">
    <source>
        <dbReference type="PROSITE" id="PS51384"/>
    </source>
</evidence>
<evidence type="ECO:0000313" key="2">
    <source>
        <dbReference type="EMBL" id="GEC74122.1"/>
    </source>
</evidence>
<evidence type="ECO:0000313" key="3">
    <source>
        <dbReference type="Proteomes" id="UP000317410"/>
    </source>
</evidence>
<gene>
    <name evidence="2" type="ORF">MLI01_02670</name>
</gene>
<dbReference type="PANTHER" id="PTHR30157">
    <property type="entry name" value="FERRIC REDUCTASE, NADPH-DEPENDENT"/>
    <property type="match status" value="1"/>
</dbReference>